<feature type="region of interest" description="Disordered" evidence="7">
    <location>
        <begin position="1182"/>
        <end position="1249"/>
    </location>
</feature>
<feature type="compositionally biased region" description="Low complexity" evidence="7">
    <location>
        <begin position="1452"/>
        <end position="1462"/>
    </location>
</feature>
<keyword evidence="4" id="KW-0779">Telomere</keyword>
<dbReference type="InterPro" id="IPR016024">
    <property type="entry name" value="ARM-type_fold"/>
</dbReference>
<evidence type="ECO:0000313" key="10">
    <source>
        <dbReference type="Proteomes" id="UP001642406"/>
    </source>
</evidence>
<feature type="compositionally biased region" description="Low complexity" evidence="7">
    <location>
        <begin position="23"/>
        <end position="37"/>
    </location>
</feature>
<feature type="domain" description="Telomere-associated protein Rif1 N-terminal" evidence="8">
    <location>
        <begin position="154"/>
        <end position="517"/>
    </location>
</feature>
<feature type="region of interest" description="Disordered" evidence="7">
    <location>
        <begin position="1698"/>
        <end position="1720"/>
    </location>
</feature>
<proteinExistence type="predicted"/>
<evidence type="ECO:0000256" key="3">
    <source>
        <dbReference type="ARBA" id="ARBA00022454"/>
    </source>
</evidence>
<dbReference type="EMBL" id="CAWUHC010000015">
    <property type="protein sequence ID" value="CAK7215793.1"/>
    <property type="molecule type" value="Genomic_DNA"/>
</dbReference>
<comment type="caution">
    <text evidence="9">The sequence shown here is derived from an EMBL/GenBank/DDBJ whole genome shotgun (WGS) entry which is preliminary data.</text>
</comment>
<feature type="compositionally biased region" description="Polar residues" evidence="7">
    <location>
        <begin position="1200"/>
        <end position="1218"/>
    </location>
</feature>
<dbReference type="PANTHER" id="PTHR22928">
    <property type="entry name" value="TELOMERE-ASSOCIATED PROTEIN RIF1"/>
    <property type="match status" value="1"/>
</dbReference>
<accession>A0ABP0B855</accession>
<feature type="compositionally biased region" description="Low complexity" evidence="7">
    <location>
        <begin position="1815"/>
        <end position="1831"/>
    </location>
</feature>
<evidence type="ECO:0000256" key="6">
    <source>
        <dbReference type="ARBA" id="ARBA00023306"/>
    </source>
</evidence>
<feature type="compositionally biased region" description="Polar residues" evidence="7">
    <location>
        <begin position="52"/>
        <end position="74"/>
    </location>
</feature>
<feature type="compositionally biased region" description="Gly residues" evidence="7">
    <location>
        <begin position="827"/>
        <end position="837"/>
    </location>
</feature>
<dbReference type="PANTHER" id="PTHR22928:SF3">
    <property type="entry name" value="TELOMERE-ASSOCIATED PROTEIN RIF1"/>
    <property type="match status" value="1"/>
</dbReference>
<dbReference type="SUPFAM" id="SSF48371">
    <property type="entry name" value="ARM repeat"/>
    <property type="match status" value="1"/>
</dbReference>
<evidence type="ECO:0000256" key="5">
    <source>
        <dbReference type="ARBA" id="ARBA00023242"/>
    </source>
</evidence>
<reference evidence="9 10" key="1">
    <citation type="submission" date="2024-01" db="EMBL/GenBank/DDBJ databases">
        <authorList>
            <person name="Allen C."/>
            <person name="Tagirdzhanova G."/>
        </authorList>
    </citation>
    <scope>NUCLEOTIDE SEQUENCE [LARGE SCALE GENOMIC DNA]</scope>
</reference>
<evidence type="ECO:0000256" key="7">
    <source>
        <dbReference type="SAM" id="MobiDB-lite"/>
    </source>
</evidence>
<feature type="region of interest" description="Disordered" evidence="7">
    <location>
        <begin position="1450"/>
        <end position="1662"/>
    </location>
</feature>
<evidence type="ECO:0000256" key="1">
    <source>
        <dbReference type="ARBA" id="ARBA00004123"/>
    </source>
</evidence>
<evidence type="ECO:0000313" key="9">
    <source>
        <dbReference type="EMBL" id="CAK7215793.1"/>
    </source>
</evidence>
<name>A0ABP0B855_9PEZI</name>
<feature type="region of interest" description="Disordered" evidence="7">
    <location>
        <begin position="820"/>
        <end position="841"/>
    </location>
</feature>
<feature type="region of interest" description="Disordered" evidence="7">
    <location>
        <begin position="1412"/>
        <end position="1436"/>
    </location>
</feature>
<dbReference type="InterPro" id="IPR022031">
    <property type="entry name" value="Rif1_N"/>
</dbReference>
<feature type="compositionally biased region" description="Low complexity" evidence="7">
    <location>
        <begin position="1638"/>
        <end position="1660"/>
    </location>
</feature>
<keyword evidence="10" id="KW-1185">Reference proteome</keyword>
<feature type="region of interest" description="Disordered" evidence="7">
    <location>
        <begin position="1741"/>
        <end position="1862"/>
    </location>
</feature>
<evidence type="ECO:0000256" key="4">
    <source>
        <dbReference type="ARBA" id="ARBA00022895"/>
    </source>
</evidence>
<keyword evidence="3" id="KW-0158">Chromosome</keyword>
<feature type="region of interest" description="Disordered" evidence="7">
    <location>
        <begin position="1"/>
        <end position="77"/>
    </location>
</feature>
<keyword evidence="6" id="KW-0131">Cell cycle</keyword>
<feature type="compositionally biased region" description="Basic residues" evidence="7">
    <location>
        <begin position="1764"/>
        <end position="1774"/>
    </location>
</feature>
<comment type="subcellular location">
    <subcellularLocation>
        <location evidence="2">Chromosome</location>
        <location evidence="2">Telomere</location>
    </subcellularLocation>
    <subcellularLocation>
        <location evidence="1">Nucleus</location>
    </subcellularLocation>
</comment>
<dbReference type="Proteomes" id="UP001642406">
    <property type="component" value="Unassembled WGS sequence"/>
</dbReference>
<feature type="compositionally biased region" description="Low complexity" evidence="7">
    <location>
        <begin position="1583"/>
        <end position="1599"/>
    </location>
</feature>
<dbReference type="Pfam" id="PF12231">
    <property type="entry name" value="Rif1_N"/>
    <property type="match status" value="1"/>
</dbReference>
<keyword evidence="5" id="KW-0539">Nucleus</keyword>
<gene>
    <name evidence="9" type="ORF">SBRCBS47491_002604</name>
</gene>
<protein>
    <recommendedName>
        <fullName evidence="8">Telomere-associated protein Rif1 N-terminal domain-containing protein</fullName>
    </recommendedName>
</protein>
<feature type="compositionally biased region" description="Basic and acidic residues" evidence="7">
    <location>
        <begin position="1228"/>
        <end position="1248"/>
    </location>
</feature>
<organism evidence="9 10">
    <name type="scientific">Sporothrix bragantina</name>
    <dbReference type="NCBI Taxonomy" id="671064"/>
    <lineage>
        <taxon>Eukaryota</taxon>
        <taxon>Fungi</taxon>
        <taxon>Dikarya</taxon>
        <taxon>Ascomycota</taxon>
        <taxon>Pezizomycotina</taxon>
        <taxon>Sordariomycetes</taxon>
        <taxon>Sordariomycetidae</taxon>
        <taxon>Ophiostomatales</taxon>
        <taxon>Ophiostomataceae</taxon>
        <taxon>Sporothrix</taxon>
    </lineage>
</organism>
<feature type="compositionally biased region" description="Polar residues" evidence="7">
    <location>
        <begin position="1534"/>
        <end position="1556"/>
    </location>
</feature>
<evidence type="ECO:0000256" key="2">
    <source>
        <dbReference type="ARBA" id="ARBA00004574"/>
    </source>
</evidence>
<sequence>MAAEAAPSRLLESLPARPPTPPREAQQAAAEAQRKQPLLAASRCDALDPRSSLHTPPSAQSLLSSATKTGSTGSRQKKVEFSARAEYKEAPIYAENAAGQRVHTTPPIVVLPPSSSASRPTKSILKATAYEAIPPSSATNISEMLASTVQQLIGADRDSKLDAYLMLSRALKTSDNLPDRIALQSKMSLFTQFMQRDITTSKTPEGALDSTLVIAALDLLNTFLRFSAIASTLSNDFGVFIIDHCIRSFEVSSVPRDVLRSLMRVVALQSFPAKVMTSDRVGRMVSALHNMDEQYESKNTIVMRSIIYRALVKNNKMLMTVHLDWLPDLLADMVSTVPHIREAAISLGLEASFALGRERPTSQRVIELLQATVDDERYLDYYANRLQAMTKNKAESASVPQVWSVVTLFLRTLEKWDFLMKWLHILQDCFNSSDYRTKEEANYAWSRFTYALLRNNRTLSKKMTTVLNQALVSQLRRRGSGKQADDFRKVVIGCICNLFYYAMRDTAQLDNIWDNVVKPVVLQLLELSSAGESTREKRKANLNSACAILTGLLDCSTTRPWKEDHIAKSPIVSPEDLPAIDVKWVRRNADRVFALVGPILEKNFLELSIPRSATQILWQSIVGAVSLAAAKEIKVSPDTAAFVGHAFSLILKIWTNGVPTPATIANVGASSGSIASTSQATDADNTFASTQFLAAAREFLLTMVDSLGCLPFTEKQLSKDERNTFVPVATPSQRAGKGHSVTRTPLRHLFSIISSLPPGVQDDEDFADFVESVFAPFFSAKSSQGRRALAFELIQMTPMEALCPYGPWKAVASRIASSLAPQTSSGGSVGNGSGSNGTKGSHANSMGNSYHYYQMSLSPGGGGGNTTPAGHEYREVVRVLERGLRSTPRLPWACWQSLFCTLCDRVREDAGEAGLALCVLEPLAKTIMDLRPHPVSPTLPAAASRAAVELIPLASHPRDRQAVEAAKRRLWGPAIASSGSLTLFDTFDSLYRLTSTVLHQTYVAYDSQNPESVEFASTLLKEVAGFFDRFNEQLSMKALAASQDGLADWVRDEETKLGRQSSILDSITLAFNSASMWFERVGSKNSTVSMVMLEPLLCAAFSSRHRYIVNNALSMWTRIYGNVGELDYPEKLKETLASLQTVVDVPIPGLDIAHVASGGAQQPMFIDSQDDQDAIITLSSTETNLADAETPRVTAKQHATPVQTPLSATSPSSVNRASLGSIKKKSKKDQLRRDKPKSTPPRPRHDDSQIEFTAIDFASALPSSSAISAKGNGVVEGSQILTERQREVRDRQRETNALYSDVMSSSPSREVANRLSVTAPLTVGPVRESSVTLPQQKLPHVLVRSSLDQEKQASSPPPEDVALPEQVHAATPEPVTVEAAAAKAKAGGAFAEEEFIASTPTPRRGQALVFPEANDNEIDSPSSPPEPRRYPLLPDISSRSRSSSILDEWQFSSSPLSGSPISARHTLPEPELSIDGVLQEGLAGHMEAQEAGDTAAHDDTPQGDESAVIAPLAASDPFVSKQKDSNDVVMEDANTPTPTAAVLPSTSSQGLLTVITSPLAHKKSKPPTSPSTPMQTRRRSALSQETSQESSQESPQETPRASRQLRASSSVGDVSFLGSIPVTAPQSLPRASRRSRRSTASCSVSQSSPLRTSSSRSSSHSIRHYKLIAMPSSSMQNVSFRMSDGEERSMLRLAVELDELKKQTPSQSSSARKNHGYRADSYIREDTDGLGCITVWTGDEQESKNDRAASVSSQDNSQRTPSQRSRRRKRKRSASARDAEDDTMDLVATSSPAERRIAQLKRHVSGTKADRIRKAASPPTSARSSSPASFPVESAEEPSQKSVEEFADTTAEAGPSSLDRNNITQDDELVLAPEDQEVQSQLALELEELSYRNANVDNVVDLTAIADTTITEVVEVQDETGPDSVVEVDVDESATRPAKKPRLAGILSMLKGSLALLQAATLSRDEVGQIEDVCMDVKRALYDAERRGRDD</sequence>
<evidence type="ECO:0000259" key="8">
    <source>
        <dbReference type="Pfam" id="PF12231"/>
    </source>
</evidence>